<dbReference type="PANTHER" id="PTHR43619">
    <property type="entry name" value="S-ADENOSYL-L-METHIONINE-DEPENDENT METHYLTRANSFERASE YKTD-RELATED"/>
    <property type="match status" value="1"/>
</dbReference>
<keyword evidence="3 5" id="KW-0808">Transferase</keyword>
<keyword evidence="6" id="KW-1185">Reference proteome</keyword>
<reference evidence="5 6" key="1">
    <citation type="submission" date="2019-04" db="EMBL/GenBank/DDBJ databases">
        <authorList>
            <person name="Li Y."/>
            <person name="Wang J."/>
        </authorList>
    </citation>
    <scope>NUCLEOTIDE SEQUENCE [LARGE SCALE GENOMIC DNA]</scope>
    <source>
        <strain evidence="5 6">DSM 14668</strain>
    </source>
</reference>
<evidence type="ECO:0000313" key="5">
    <source>
        <dbReference type="EMBL" id="TKD09900.1"/>
    </source>
</evidence>
<keyword evidence="2 4" id="KW-0489">Methyltransferase</keyword>
<sequence length="351" mass="38851">MKSEPTASRRAWGFEDGEGPRQPFVLGVDVVPKNRRSAGLSRSDPYTTGISAVCGPSWLNVNVARCGMPCHSEAMQQPSRTARMVAALRARATERETPLCDDPFARALAGPRGFEDAARYEQGYPHIELFVALRTALFDQETRRWLARGCTQVVLLGAGLDTRAARLGQKGVRFFEVDHPTTQADKLARLSALPGYPFENATYVPCDFAVNDFVERLDSSGFLAEQPALLIWEGVTYYLEEPAVRATLRRIAEKLHPSSVILFDHVGKRMGQGNVRDASAIAARDNVAEMGEPVVFGVDHVLPMLYEEGFRRARCASFDEIALNLTGTYDRARTFRFQHAVVASVAEDVWA</sequence>
<dbReference type="NCBIfam" id="TIGR00027">
    <property type="entry name" value="mthyl_TIGR00027"/>
    <property type="match status" value="1"/>
</dbReference>
<dbReference type="EC" id="2.1.1.-" evidence="4"/>
<dbReference type="Pfam" id="PF04072">
    <property type="entry name" value="LCM"/>
    <property type="match status" value="1"/>
</dbReference>
<evidence type="ECO:0000256" key="2">
    <source>
        <dbReference type="ARBA" id="ARBA00022603"/>
    </source>
</evidence>
<dbReference type="GO" id="GO:0032259">
    <property type="term" value="P:methylation"/>
    <property type="evidence" value="ECO:0007669"/>
    <property type="project" value="UniProtKB-KW"/>
</dbReference>
<dbReference type="SUPFAM" id="SSF53335">
    <property type="entry name" value="S-adenosyl-L-methionine-dependent methyltransferases"/>
    <property type="match status" value="1"/>
</dbReference>
<dbReference type="EMBL" id="SSMQ01000008">
    <property type="protein sequence ID" value="TKD09900.1"/>
    <property type="molecule type" value="Genomic_DNA"/>
</dbReference>
<organism evidence="5 6">
    <name type="scientific">Polyangium fumosum</name>
    <dbReference type="NCBI Taxonomy" id="889272"/>
    <lineage>
        <taxon>Bacteria</taxon>
        <taxon>Pseudomonadati</taxon>
        <taxon>Myxococcota</taxon>
        <taxon>Polyangia</taxon>
        <taxon>Polyangiales</taxon>
        <taxon>Polyangiaceae</taxon>
        <taxon>Polyangium</taxon>
    </lineage>
</organism>
<dbReference type="InterPro" id="IPR029063">
    <property type="entry name" value="SAM-dependent_MTases_sf"/>
</dbReference>
<keyword evidence="4" id="KW-0949">S-adenosyl-L-methionine</keyword>
<accession>A0A4U1JGT1</accession>
<evidence type="ECO:0000256" key="4">
    <source>
        <dbReference type="RuleBase" id="RU362030"/>
    </source>
</evidence>
<dbReference type="Gene3D" id="3.40.50.150">
    <property type="entry name" value="Vaccinia Virus protein VP39"/>
    <property type="match status" value="1"/>
</dbReference>
<dbReference type="OrthoDB" id="9806164at2"/>
<comment type="caution">
    <text evidence="5">The sequence shown here is derived from an EMBL/GenBank/DDBJ whole genome shotgun (WGS) entry which is preliminary data.</text>
</comment>
<comment type="similarity">
    <text evidence="1 4">Belongs to the UPF0677 family.</text>
</comment>
<evidence type="ECO:0000256" key="1">
    <source>
        <dbReference type="ARBA" id="ARBA00008138"/>
    </source>
</evidence>
<comment type="function">
    <text evidence="4">Exhibits S-adenosyl-L-methionine-dependent methyltransferase activity.</text>
</comment>
<dbReference type="InterPro" id="IPR007213">
    <property type="entry name" value="Ppm1/Ppm2/Tcmp"/>
</dbReference>
<proteinExistence type="inferred from homology"/>
<evidence type="ECO:0000313" key="6">
    <source>
        <dbReference type="Proteomes" id="UP000309215"/>
    </source>
</evidence>
<dbReference type="InterPro" id="IPR011610">
    <property type="entry name" value="SAM_mthyl_Trfase_ML2640-like"/>
</dbReference>
<dbReference type="Proteomes" id="UP000309215">
    <property type="component" value="Unassembled WGS sequence"/>
</dbReference>
<gene>
    <name evidence="5" type="ORF">E8A74_09815</name>
</gene>
<dbReference type="PANTHER" id="PTHR43619:SF2">
    <property type="entry name" value="S-ADENOSYL-L-METHIONINE-DEPENDENT METHYLTRANSFERASES SUPERFAMILY PROTEIN"/>
    <property type="match status" value="1"/>
</dbReference>
<name>A0A4U1JGT1_9BACT</name>
<evidence type="ECO:0000256" key="3">
    <source>
        <dbReference type="ARBA" id="ARBA00022679"/>
    </source>
</evidence>
<dbReference type="GO" id="GO:0008168">
    <property type="term" value="F:methyltransferase activity"/>
    <property type="evidence" value="ECO:0007669"/>
    <property type="project" value="UniProtKB-UniRule"/>
</dbReference>
<protein>
    <recommendedName>
        <fullName evidence="4">S-adenosyl-L-methionine-dependent methyltransferase</fullName>
        <ecNumber evidence="4">2.1.1.-</ecNumber>
    </recommendedName>
</protein>
<dbReference type="AlphaFoldDB" id="A0A4U1JGT1"/>